<dbReference type="Gene3D" id="3.30.413.10">
    <property type="entry name" value="Sulfite Reductase Hemoprotein, domain 1"/>
    <property type="match status" value="1"/>
</dbReference>
<dbReference type="PROSITE" id="PS00365">
    <property type="entry name" value="NIR_SIR"/>
    <property type="match status" value="1"/>
</dbReference>
<organism evidence="9 10">
    <name type="scientific">Methanolapillus millepedarum</name>
    <dbReference type="NCBI Taxonomy" id="3028296"/>
    <lineage>
        <taxon>Archaea</taxon>
        <taxon>Methanobacteriati</taxon>
        <taxon>Methanobacteriota</taxon>
        <taxon>Stenosarchaea group</taxon>
        <taxon>Methanomicrobia</taxon>
        <taxon>Methanosarcinales</taxon>
        <taxon>Methanosarcinaceae</taxon>
        <taxon>Methanolapillus</taxon>
    </lineage>
</organism>
<name>A0AA96ZUE1_9EURY</name>
<keyword evidence="2" id="KW-0349">Heme</keyword>
<evidence type="ECO:0000259" key="7">
    <source>
        <dbReference type="Pfam" id="PF01077"/>
    </source>
</evidence>
<sequence length="225" mass="24392">MDEKEKKTDILEKGAILQRDGETYAIAPHSPAGLLTPEKLRTIADVAEKYNVAAIKISSSQRIVLVGLKEEDIDSAWDDLGMKPGSAIGVCVRSVRVCPGTTFCKRGKQDSLSLGLKLDEKYHSMQLPAKMKIGVSGCLFSCSESAVRDIGFIGDAKGFKCYVGGNASSNPRVGELIAEGLSEEDALLLTEKIIDYLKAKNSKKRLGKVIEENGLEQFKKEIGLV</sequence>
<evidence type="ECO:0000256" key="6">
    <source>
        <dbReference type="ARBA" id="ARBA00023014"/>
    </source>
</evidence>
<dbReference type="GO" id="GO:0051539">
    <property type="term" value="F:4 iron, 4 sulfur cluster binding"/>
    <property type="evidence" value="ECO:0007669"/>
    <property type="project" value="UniProtKB-KW"/>
</dbReference>
<reference evidence="9 10" key="1">
    <citation type="submission" date="2023-07" db="EMBL/GenBank/DDBJ databases">
        <title>Closed genoem sequence of Methanosarcinaceae archaeon Ac7.</title>
        <authorList>
            <person name="Poehlein A."/>
            <person name="Protasov E."/>
            <person name="Platt K."/>
            <person name="Reeh H."/>
            <person name="Daniel R."/>
            <person name="Brune A."/>
        </authorList>
    </citation>
    <scope>NUCLEOTIDE SEQUENCE [LARGE SCALE GENOMIC DNA]</scope>
    <source>
        <strain evidence="9 10">Ac7</strain>
    </source>
</reference>
<keyword evidence="4 9" id="KW-0560">Oxidoreductase</keyword>
<dbReference type="GO" id="GO:0008942">
    <property type="term" value="F:nitrite reductase [NAD(P)H] activity"/>
    <property type="evidence" value="ECO:0007669"/>
    <property type="project" value="UniProtKB-EC"/>
</dbReference>
<evidence type="ECO:0000256" key="5">
    <source>
        <dbReference type="ARBA" id="ARBA00023004"/>
    </source>
</evidence>
<evidence type="ECO:0000256" key="1">
    <source>
        <dbReference type="ARBA" id="ARBA00022485"/>
    </source>
</evidence>
<dbReference type="Pfam" id="PF03460">
    <property type="entry name" value="NIR_SIR_ferr"/>
    <property type="match status" value="1"/>
</dbReference>
<dbReference type="InterPro" id="IPR045854">
    <property type="entry name" value="NO2/SO3_Rdtase_4Fe4S_sf"/>
</dbReference>
<dbReference type="Proteomes" id="UP001303587">
    <property type="component" value="Chromosome"/>
</dbReference>
<dbReference type="InterPro" id="IPR036136">
    <property type="entry name" value="Nit/Sulf_reduc_fer-like_dom_sf"/>
</dbReference>
<dbReference type="AlphaFoldDB" id="A0AA96ZUE1"/>
<accession>A0AA96ZUE1</accession>
<keyword evidence="1" id="KW-0004">4Fe-4S</keyword>
<dbReference type="PANTHER" id="PTHR43809:SF1">
    <property type="entry name" value="NITRITE REDUCTASE (NADH) LARGE SUBUNIT"/>
    <property type="match status" value="1"/>
</dbReference>
<dbReference type="InterPro" id="IPR006067">
    <property type="entry name" value="NO2/SO3_Rdtase_4Fe4S_dom"/>
</dbReference>
<proteinExistence type="predicted"/>
<dbReference type="GeneID" id="89230297"/>
<protein>
    <submittedName>
        <fullName evidence="9">Nitrite reductase [NAD(P)H]</fullName>
        <ecNumber evidence="9">1.7.1.4</ecNumber>
    </submittedName>
</protein>
<keyword evidence="3" id="KW-0479">Metal-binding</keyword>
<keyword evidence="5" id="KW-0408">Iron</keyword>
<evidence type="ECO:0000259" key="8">
    <source>
        <dbReference type="Pfam" id="PF03460"/>
    </source>
</evidence>
<evidence type="ECO:0000313" key="9">
    <source>
        <dbReference type="EMBL" id="WNY25640.1"/>
    </source>
</evidence>
<dbReference type="InterPro" id="IPR017220">
    <property type="entry name" value="Sulphite_reductase_assimil"/>
</dbReference>
<dbReference type="Pfam" id="PF01077">
    <property type="entry name" value="NIR_SIR"/>
    <property type="match status" value="1"/>
</dbReference>
<dbReference type="InterPro" id="IPR052034">
    <property type="entry name" value="NasD-like"/>
</dbReference>
<dbReference type="RefSeq" id="WP_338102000.1">
    <property type="nucleotide sequence ID" value="NZ_CP131060.1"/>
</dbReference>
<dbReference type="SUPFAM" id="SSF56014">
    <property type="entry name" value="Nitrite and sulphite reductase 4Fe-4S domain-like"/>
    <property type="match status" value="1"/>
</dbReference>
<feature type="domain" description="Nitrite/Sulfite reductase ferredoxin-like" evidence="8">
    <location>
        <begin position="17"/>
        <end position="81"/>
    </location>
</feature>
<dbReference type="PRINTS" id="PR00397">
    <property type="entry name" value="SIROHAEM"/>
</dbReference>
<evidence type="ECO:0000313" key="10">
    <source>
        <dbReference type="Proteomes" id="UP001303587"/>
    </source>
</evidence>
<evidence type="ECO:0000256" key="2">
    <source>
        <dbReference type="ARBA" id="ARBA00022617"/>
    </source>
</evidence>
<dbReference type="EC" id="1.7.1.4" evidence="9"/>
<keyword evidence="10" id="KW-1185">Reference proteome</keyword>
<dbReference type="PIRSF" id="PIRSF037487">
    <property type="entry name" value="Sulfite_red_assimil"/>
    <property type="match status" value="1"/>
</dbReference>
<dbReference type="GO" id="GO:0020037">
    <property type="term" value="F:heme binding"/>
    <property type="evidence" value="ECO:0007669"/>
    <property type="project" value="InterPro"/>
</dbReference>
<dbReference type="GO" id="GO:0046872">
    <property type="term" value="F:metal ion binding"/>
    <property type="evidence" value="ECO:0007669"/>
    <property type="project" value="UniProtKB-KW"/>
</dbReference>
<evidence type="ECO:0000256" key="3">
    <source>
        <dbReference type="ARBA" id="ARBA00022723"/>
    </source>
</evidence>
<feature type="domain" description="Nitrite/sulphite reductase 4Fe-4S" evidence="7">
    <location>
        <begin position="90"/>
        <end position="223"/>
    </location>
</feature>
<evidence type="ECO:0000256" key="4">
    <source>
        <dbReference type="ARBA" id="ARBA00023002"/>
    </source>
</evidence>
<dbReference type="Gene3D" id="3.90.480.10">
    <property type="entry name" value="Sulfite Reductase Hemoprotein,Domain 2"/>
    <property type="match status" value="1"/>
</dbReference>
<gene>
    <name evidence="9" type="primary">nasD_1</name>
    <name evidence="9" type="ORF">MsAc7_11920</name>
</gene>
<dbReference type="EMBL" id="CP131060">
    <property type="protein sequence ID" value="WNY25640.1"/>
    <property type="molecule type" value="Genomic_DNA"/>
</dbReference>
<dbReference type="PANTHER" id="PTHR43809">
    <property type="entry name" value="NITRITE REDUCTASE (NADH) LARGE SUBUNIT"/>
    <property type="match status" value="1"/>
</dbReference>
<dbReference type="InterPro" id="IPR005117">
    <property type="entry name" value="NiRdtase/SiRdtase_haem-b_fer"/>
</dbReference>
<dbReference type="InterPro" id="IPR006066">
    <property type="entry name" value="NO2/SO3_Rdtase_FeS/sirohaem_BS"/>
</dbReference>
<keyword evidence="6" id="KW-0411">Iron-sulfur</keyword>
<dbReference type="SUPFAM" id="SSF55124">
    <property type="entry name" value="Nitrite/Sulfite reductase N-terminal domain-like"/>
    <property type="match status" value="1"/>
</dbReference>